<dbReference type="Proteomes" id="UP000016534">
    <property type="component" value="Unassembled WGS sequence"/>
</dbReference>
<dbReference type="PANTHER" id="PTHR11941">
    <property type="entry name" value="ENOYL-COA HYDRATASE-RELATED"/>
    <property type="match status" value="1"/>
</dbReference>
<dbReference type="InterPro" id="IPR029045">
    <property type="entry name" value="ClpP/crotonase-like_dom_sf"/>
</dbReference>
<proteinExistence type="predicted"/>
<dbReference type="InterPro" id="IPR001753">
    <property type="entry name" value="Enoyl-CoA_hydra/iso"/>
</dbReference>
<evidence type="ECO:0000313" key="2">
    <source>
        <dbReference type="Proteomes" id="UP000016534"/>
    </source>
</evidence>
<organism evidence="1 2">
    <name type="scientific">Pseudoalteromonas undina</name>
    <dbReference type="NCBI Taxonomy" id="43660"/>
    <lineage>
        <taxon>Bacteria</taxon>
        <taxon>Pseudomonadati</taxon>
        <taxon>Pseudomonadota</taxon>
        <taxon>Gammaproteobacteria</taxon>
        <taxon>Alteromonadales</taxon>
        <taxon>Pseudoalteromonadaceae</taxon>
        <taxon>Pseudoalteromonas</taxon>
    </lineage>
</organism>
<reference evidence="1" key="1">
    <citation type="journal article" date="2012" name="J. Bacteriol.">
        <title>Genome sequences of type strains of seven species of the marine bacterium Pseudoalteromonas.</title>
        <authorList>
            <person name="Xie B.B."/>
            <person name="Shu Y.L."/>
            <person name="Qin Q.L."/>
            <person name="Rong J.C."/>
            <person name="Zhang X.Y."/>
            <person name="Chen X.L."/>
            <person name="Shi M."/>
            <person name="He H.L."/>
            <person name="Zhou B.C."/>
            <person name="Zhang Y.Z."/>
        </authorList>
    </citation>
    <scope>NUCLEOTIDE SEQUENCE [LARGE SCALE GENOMIC DNA]</scope>
    <source>
        <strain evidence="1">NCIMB 2128</strain>
    </source>
</reference>
<dbReference type="PANTHER" id="PTHR11941:SF75">
    <property type="entry name" value="ENOYL-COA HYDRATASE_ISOMERASE FAMILY PROTEIN"/>
    <property type="match status" value="1"/>
</dbReference>
<reference evidence="1" key="2">
    <citation type="submission" date="2013-04" db="EMBL/GenBank/DDBJ databases">
        <title>Genome sequence of Pseudoalteromonas undina.</title>
        <authorList>
            <person name="Xie B.-B."/>
            <person name="Rong J.-C."/>
            <person name="Qin Q.-L."/>
            <person name="Shu Y.-L."/>
            <person name="Zhang Y.-Z."/>
        </authorList>
    </citation>
    <scope>NUCLEOTIDE SEQUENCE</scope>
    <source>
        <strain evidence="1">NCIMB 2128</strain>
    </source>
</reference>
<keyword evidence="2" id="KW-1185">Reference proteome</keyword>
<dbReference type="EMBL" id="AHCF02000013">
    <property type="protein sequence ID" value="ERG61558.1"/>
    <property type="molecule type" value="Genomic_DNA"/>
</dbReference>
<accession>A0ABN0NJ55</accession>
<sequence>MLKAQLNALKEARMTALIKITTEQSVAILTMNTAENRHNPSFIAELNQHLDSIEANGDINAVVLTSSSDKSWSLGIDLQWMASSDNTPTVIADFMDSIGQLFKRIVTFPMPIIAALNGHTYGNGSVLACACDFRFMKSDKGFFCFPEVDVLVPFVPSMFPIINKAINPQFFNRLAMTGERVDAQKLLQQNVVEAIFADEQALQAGVLEFAQSFNKNRWIYAQNKTQMNKPILDVMAAQDSAFIENISTLLWKKLQQK</sequence>
<gene>
    <name evidence="1" type="ORF">PUND_06497</name>
</gene>
<evidence type="ECO:0000313" key="1">
    <source>
        <dbReference type="EMBL" id="ERG61558.1"/>
    </source>
</evidence>
<dbReference type="Pfam" id="PF00378">
    <property type="entry name" value="ECH_1"/>
    <property type="match status" value="1"/>
</dbReference>
<dbReference type="SUPFAM" id="SSF52096">
    <property type="entry name" value="ClpP/crotonase"/>
    <property type="match status" value="1"/>
</dbReference>
<dbReference type="Gene3D" id="3.90.226.10">
    <property type="entry name" value="2-enoyl-CoA Hydratase, Chain A, domain 1"/>
    <property type="match status" value="1"/>
</dbReference>
<comment type="caution">
    <text evidence="1">The sequence shown here is derived from an EMBL/GenBank/DDBJ whole genome shotgun (WGS) entry which is preliminary data.</text>
</comment>
<dbReference type="CDD" id="cd06558">
    <property type="entry name" value="crotonase-like"/>
    <property type="match status" value="1"/>
</dbReference>
<name>A0ABN0NJ55_9GAMM</name>
<protein>
    <submittedName>
        <fullName evidence="1">Enoyl-CoA hydratase</fullName>
    </submittedName>
</protein>